<dbReference type="Pfam" id="PF02578">
    <property type="entry name" value="Cu-oxidase_4"/>
    <property type="match status" value="1"/>
</dbReference>
<dbReference type="SUPFAM" id="SSF64438">
    <property type="entry name" value="CNF1/YfiH-like putative cysteine hydrolases"/>
    <property type="match status" value="1"/>
</dbReference>
<dbReference type="InterPro" id="IPR038371">
    <property type="entry name" value="Cu_polyphenol_OxRdtase_sf"/>
</dbReference>
<evidence type="ECO:0000256" key="6">
    <source>
        <dbReference type="ARBA" id="ARBA00022833"/>
    </source>
</evidence>
<gene>
    <name evidence="11" type="ORF">J2S73_000663</name>
</gene>
<dbReference type="RefSeq" id="WP_306884001.1">
    <property type="nucleotide sequence ID" value="NZ_JAUSUL010000001.1"/>
</dbReference>
<protein>
    <recommendedName>
        <fullName evidence="10">Purine nucleoside phosphorylase</fullName>
    </recommendedName>
</protein>
<proteinExistence type="inferred from homology"/>
<comment type="similarity">
    <text evidence="2 10">Belongs to the purine nucleoside phosphorylase YfiH/LACC1 family.</text>
</comment>
<reference evidence="11" key="1">
    <citation type="submission" date="2023-07" db="EMBL/GenBank/DDBJ databases">
        <title>Genomic Encyclopedia of Type Strains, Phase IV (KMG-IV): sequencing the most valuable type-strain genomes for metagenomic binning, comparative biology and taxonomic classification.</title>
        <authorList>
            <person name="Goeker M."/>
        </authorList>
    </citation>
    <scope>NUCLEOTIDE SEQUENCE</scope>
    <source>
        <strain evidence="11">DSM 21202</strain>
    </source>
</reference>
<keyword evidence="4" id="KW-0479">Metal-binding</keyword>
<dbReference type="Proteomes" id="UP001229244">
    <property type="component" value="Unassembled WGS sequence"/>
</dbReference>
<evidence type="ECO:0000256" key="7">
    <source>
        <dbReference type="ARBA" id="ARBA00047989"/>
    </source>
</evidence>
<dbReference type="NCBIfam" id="TIGR00726">
    <property type="entry name" value="peptidoglycan editing factor PgeF"/>
    <property type="match status" value="1"/>
</dbReference>
<comment type="caution">
    <text evidence="11">The sequence shown here is derived from an EMBL/GenBank/DDBJ whole genome shotgun (WGS) entry which is preliminary data.</text>
</comment>
<evidence type="ECO:0000256" key="1">
    <source>
        <dbReference type="ARBA" id="ARBA00000553"/>
    </source>
</evidence>
<evidence type="ECO:0000313" key="11">
    <source>
        <dbReference type="EMBL" id="MDQ0314226.1"/>
    </source>
</evidence>
<evidence type="ECO:0000256" key="9">
    <source>
        <dbReference type="ARBA" id="ARBA00049893"/>
    </source>
</evidence>
<dbReference type="Gene3D" id="3.60.140.10">
    <property type="entry name" value="CNF1/YfiH-like putative cysteine hydrolases"/>
    <property type="match status" value="1"/>
</dbReference>
<keyword evidence="6" id="KW-0862">Zinc</keyword>
<keyword evidence="3" id="KW-0808">Transferase</keyword>
<dbReference type="InterPro" id="IPR011324">
    <property type="entry name" value="Cytotoxic_necrot_fac-like_cat"/>
</dbReference>
<evidence type="ECO:0000256" key="8">
    <source>
        <dbReference type="ARBA" id="ARBA00048968"/>
    </source>
</evidence>
<evidence type="ECO:0000313" key="12">
    <source>
        <dbReference type="Proteomes" id="UP001229244"/>
    </source>
</evidence>
<comment type="catalytic activity">
    <reaction evidence="1">
        <text>inosine + phosphate = alpha-D-ribose 1-phosphate + hypoxanthine</text>
        <dbReference type="Rhea" id="RHEA:27646"/>
        <dbReference type="ChEBI" id="CHEBI:17368"/>
        <dbReference type="ChEBI" id="CHEBI:17596"/>
        <dbReference type="ChEBI" id="CHEBI:43474"/>
        <dbReference type="ChEBI" id="CHEBI:57720"/>
        <dbReference type="EC" id="2.4.2.1"/>
    </reaction>
    <physiologicalReaction direction="left-to-right" evidence="1">
        <dbReference type="Rhea" id="RHEA:27647"/>
    </physiologicalReaction>
</comment>
<organism evidence="11 12">
    <name type="scientific">Amorphus orientalis</name>
    <dbReference type="NCBI Taxonomy" id="649198"/>
    <lineage>
        <taxon>Bacteria</taxon>
        <taxon>Pseudomonadati</taxon>
        <taxon>Pseudomonadota</taxon>
        <taxon>Alphaproteobacteria</taxon>
        <taxon>Hyphomicrobiales</taxon>
        <taxon>Amorphaceae</taxon>
        <taxon>Amorphus</taxon>
    </lineage>
</organism>
<dbReference type="CDD" id="cd16833">
    <property type="entry name" value="YfiH"/>
    <property type="match status" value="1"/>
</dbReference>
<evidence type="ECO:0000256" key="2">
    <source>
        <dbReference type="ARBA" id="ARBA00007353"/>
    </source>
</evidence>
<evidence type="ECO:0000256" key="10">
    <source>
        <dbReference type="RuleBase" id="RU361274"/>
    </source>
</evidence>
<comment type="catalytic activity">
    <reaction evidence="9">
        <text>S-methyl-5'-thioadenosine + phosphate = 5-(methylsulfanyl)-alpha-D-ribose 1-phosphate + adenine</text>
        <dbReference type="Rhea" id="RHEA:11852"/>
        <dbReference type="ChEBI" id="CHEBI:16708"/>
        <dbReference type="ChEBI" id="CHEBI:17509"/>
        <dbReference type="ChEBI" id="CHEBI:43474"/>
        <dbReference type="ChEBI" id="CHEBI:58533"/>
        <dbReference type="EC" id="2.4.2.28"/>
    </reaction>
    <physiologicalReaction direction="left-to-right" evidence="9">
        <dbReference type="Rhea" id="RHEA:11853"/>
    </physiologicalReaction>
</comment>
<keyword evidence="5" id="KW-0378">Hydrolase</keyword>
<dbReference type="EMBL" id="JAUSUL010000001">
    <property type="protein sequence ID" value="MDQ0314226.1"/>
    <property type="molecule type" value="Genomic_DNA"/>
</dbReference>
<comment type="catalytic activity">
    <reaction evidence="7">
        <text>adenosine + H2O + H(+) = inosine + NH4(+)</text>
        <dbReference type="Rhea" id="RHEA:24408"/>
        <dbReference type="ChEBI" id="CHEBI:15377"/>
        <dbReference type="ChEBI" id="CHEBI:15378"/>
        <dbReference type="ChEBI" id="CHEBI:16335"/>
        <dbReference type="ChEBI" id="CHEBI:17596"/>
        <dbReference type="ChEBI" id="CHEBI:28938"/>
        <dbReference type="EC" id="3.5.4.4"/>
    </reaction>
    <physiologicalReaction direction="left-to-right" evidence="7">
        <dbReference type="Rhea" id="RHEA:24409"/>
    </physiologicalReaction>
</comment>
<accession>A0AAE3VM55</accession>
<dbReference type="PANTHER" id="PTHR30616:SF2">
    <property type="entry name" value="PURINE NUCLEOSIDE PHOSPHORYLASE LACC1"/>
    <property type="match status" value="1"/>
</dbReference>
<sequence length="256" mass="27532">MITAPELDRIAGIRHAFFTREGGVSEGIYESLNVGIGSRDDPQAVQENRARVAQRLDVAPDLLLTPYQIHSATAVVVDGPFGDGERPKADAFVTATPGVAVGVSTADCGPVLFADAEAGVVAAAHAGWRGAYDGILEATLDAMEGLGAQRGRTVAVLGPTISQVAYEVGPDFIERFLTDRPADEIYFTPSERTGHAMFDLPRYVVDRLVHAGVEEAHRLDMCTYRNPELFYSYRRAQHSGEPDYGRLVSAIALAAD</sequence>
<comment type="catalytic activity">
    <reaction evidence="8">
        <text>adenosine + phosphate = alpha-D-ribose 1-phosphate + adenine</text>
        <dbReference type="Rhea" id="RHEA:27642"/>
        <dbReference type="ChEBI" id="CHEBI:16335"/>
        <dbReference type="ChEBI" id="CHEBI:16708"/>
        <dbReference type="ChEBI" id="CHEBI:43474"/>
        <dbReference type="ChEBI" id="CHEBI:57720"/>
        <dbReference type="EC" id="2.4.2.1"/>
    </reaction>
    <physiologicalReaction direction="left-to-right" evidence="8">
        <dbReference type="Rhea" id="RHEA:27643"/>
    </physiologicalReaction>
</comment>
<dbReference type="GO" id="GO:0017061">
    <property type="term" value="F:S-methyl-5-thioadenosine phosphorylase activity"/>
    <property type="evidence" value="ECO:0007669"/>
    <property type="project" value="UniProtKB-EC"/>
</dbReference>
<dbReference type="PANTHER" id="PTHR30616">
    <property type="entry name" value="UNCHARACTERIZED PROTEIN YFIH"/>
    <property type="match status" value="1"/>
</dbReference>
<dbReference type="GO" id="GO:0005507">
    <property type="term" value="F:copper ion binding"/>
    <property type="evidence" value="ECO:0007669"/>
    <property type="project" value="TreeGrafter"/>
</dbReference>
<evidence type="ECO:0000256" key="3">
    <source>
        <dbReference type="ARBA" id="ARBA00022679"/>
    </source>
</evidence>
<name>A0AAE3VM55_9HYPH</name>
<dbReference type="GO" id="GO:0016787">
    <property type="term" value="F:hydrolase activity"/>
    <property type="evidence" value="ECO:0007669"/>
    <property type="project" value="UniProtKB-KW"/>
</dbReference>
<evidence type="ECO:0000256" key="5">
    <source>
        <dbReference type="ARBA" id="ARBA00022801"/>
    </source>
</evidence>
<dbReference type="AlphaFoldDB" id="A0AAE3VM55"/>
<keyword evidence="12" id="KW-1185">Reference proteome</keyword>
<evidence type="ECO:0000256" key="4">
    <source>
        <dbReference type="ARBA" id="ARBA00022723"/>
    </source>
</evidence>
<dbReference type="InterPro" id="IPR003730">
    <property type="entry name" value="Cu_polyphenol_OxRdtase"/>
</dbReference>